<feature type="compositionally biased region" description="Basic and acidic residues" evidence="2">
    <location>
        <begin position="563"/>
        <end position="574"/>
    </location>
</feature>
<gene>
    <name evidence="4" type="ORF">Ahy_B03g065047</name>
</gene>
<reference evidence="4 5" key="1">
    <citation type="submission" date="2019-01" db="EMBL/GenBank/DDBJ databases">
        <title>Sequencing of cultivated peanut Arachis hypogaea provides insights into genome evolution and oil improvement.</title>
        <authorList>
            <person name="Chen X."/>
        </authorList>
    </citation>
    <scope>NUCLEOTIDE SEQUENCE [LARGE SCALE GENOMIC DNA]</scope>
    <source>
        <strain evidence="5">cv. Fuhuasheng</strain>
        <tissue evidence="4">Leaves</tissue>
    </source>
</reference>
<feature type="region of interest" description="Disordered" evidence="2">
    <location>
        <begin position="379"/>
        <end position="410"/>
    </location>
</feature>
<dbReference type="EMBL" id="SDMP01000013">
    <property type="protein sequence ID" value="RYR19997.1"/>
    <property type="molecule type" value="Genomic_DNA"/>
</dbReference>
<accession>A0A445A0P0</accession>
<evidence type="ECO:0000313" key="5">
    <source>
        <dbReference type="Proteomes" id="UP000289738"/>
    </source>
</evidence>
<comment type="caution">
    <text evidence="4">The sequence shown here is derived from an EMBL/GenBank/DDBJ whole genome shotgun (WGS) entry which is preliminary data.</text>
</comment>
<evidence type="ECO:0000313" key="4">
    <source>
        <dbReference type="EMBL" id="RYR19997.1"/>
    </source>
</evidence>
<evidence type="ECO:0000256" key="2">
    <source>
        <dbReference type="SAM" id="MobiDB-lite"/>
    </source>
</evidence>
<feature type="compositionally biased region" description="Basic and acidic residues" evidence="2">
    <location>
        <begin position="591"/>
        <end position="608"/>
    </location>
</feature>
<dbReference type="InterPro" id="IPR046796">
    <property type="entry name" value="Transposase_32_dom"/>
</dbReference>
<keyword evidence="1" id="KW-0175">Coiled coil</keyword>
<feature type="compositionally biased region" description="Basic and acidic residues" evidence="2">
    <location>
        <begin position="391"/>
        <end position="410"/>
    </location>
</feature>
<feature type="region of interest" description="Disordered" evidence="2">
    <location>
        <begin position="563"/>
        <end position="608"/>
    </location>
</feature>
<feature type="region of interest" description="Disordered" evidence="2">
    <location>
        <begin position="1"/>
        <end position="33"/>
    </location>
</feature>
<organism evidence="4 5">
    <name type="scientific">Arachis hypogaea</name>
    <name type="common">Peanut</name>
    <dbReference type="NCBI Taxonomy" id="3818"/>
    <lineage>
        <taxon>Eukaryota</taxon>
        <taxon>Viridiplantae</taxon>
        <taxon>Streptophyta</taxon>
        <taxon>Embryophyta</taxon>
        <taxon>Tracheophyta</taxon>
        <taxon>Spermatophyta</taxon>
        <taxon>Magnoliopsida</taxon>
        <taxon>eudicotyledons</taxon>
        <taxon>Gunneridae</taxon>
        <taxon>Pentapetalae</taxon>
        <taxon>rosids</taxon>
        <taxon>fabids</taxon>
        <taxon>Fabales</taxon>
        <taxon>Fabaceae</taxon>
        <taxon>Papilionoideae</taxon>
        <taxon>50 kb inversion clade</taxon>
        <taxon>dalbergioids sensu lato</taxon>
        <taxon>Dalbergieae</taxon>
        <taxon>Pterocarpus clade</taxon>
        <taxon>Arachis</taxon>
    </lineage>
</organism>
<feature type="coiled-coil region" evidence="1">
    <location>
        <begin position="459"/>
        <end position="493"/>
    </location>
</feature>
<protein>
    <recommendedName>
        <fullName evidence="3">Putative plant transposon protein domain-containing protein</fullName>
    </recommendedName>
</protein>
<dbReference type="AlphaFoldDB" id="A0A445A0P0"/>
<feature type="compositionally biased region" description="Basic and acidic residues" evidence="2">
    <location>
        <begin position="10"/>
        <end position="33"/>
    </location>
</feature>
<name>A0A445A0P0_ARAHY</name>
<feature type="domain" description="Putative plant transposon protein" evidence="3">
    <location>
        <begin position="162"/>
        <end position="352"/>
    </location>
</feature>
<proteinExistence type="predicted"/>
<dbReference type="Proteomes" id="UP000289738">
    <property type="component" value="Chromosome B03"/>
</dbReference>
<keyword evidence="5" id="KW-1185">Reference proteome</keyword>
<evidence type="ECO:0000256" key="1">
    <source>
        <dbReference type="SAM" id="Coils"/>
    </source>
</evidence>
<evidence type="ECO:0000259" key="3">
    <source>
        <dbReference type="Pfam" id="PF20167"/>
    </source>
</evidence>
<sequence>MVTTSDQETEDKQGKLCKQPEDNSTKEEDRNHQGLEISQQELLKLYAPFPQLLNDSNFHSPHFILSALSNPFITLCPSQPIPHLSVSSNLHFKTATQFMASSSSKRQKRKEPMESVPFDEKKFKTAFHEREFERIRVTKILPELIFQINADESPQILEKIEQRGWQLLTSPEGKINGNLIKEFYANVVREDKTKAPTFKSYVRGKEVDFSPNAITRVLHLKSPRFDEESYQARISRSPDNNELSEIVADICVIAADWERYTDRRPKFIKRGDLSPEAKGWFELVRRSILPAANNSEVNIDRATMVHCLIQGGEINVNELIAEGIQDSAEKVDSGARLWYPSTILRLCNKAKVVFEDSNPDWVNPGRPVTLERLVYTTPAQQQRRPQIGKPKAKEKVHQEEHHQEEYQQEEHHDLDNLNMTYLLRAIEDLGQRHMEGQEQILNLQTNWLSQQEAWQKQQMEQQQEHYSRLTQAIKQVNERQELQEKHLQELNQRQIAQMKTFNEFSVLNEGRQLHREEFYVNTQAKLNYMTSNMHQLHYAIPTYDEVQKDFVEQEERKVKQQNETLKKKMEDGGSWKKLLGKGKGSGSTSTQERHNEDKQGGEHGHPHE</sequence>
<dbReference type="Pfam" id="PF20167">
    <property type="entry name" value="Transposase_32"/>
    <property type="match status" value="1"/>
</dbReference>